<reference evidence="1 2" key="1">
    <citation type="journal article" date="2005" name="Nature">
        <title>The genome of the social amoeba Dictyostelium discoideum.</title>
        <authorList>
            <consortium name="The Dictyostelium discoideum Sequencing Consortium"/>
            <person name="Eichinger L."/>
            <person name="Pachebat J.A."/>
            <person name="Glockner G."/>
            <person name="Rajandream M.A."/>
            <person name="Sucgang R."/>
            <person name="Berriman M."/>
            <person name="Song J."/>
            <person name="Olsen R."/>
            <person name="Szafranski K."/>
            <person name="Xu Q."/>
            <person name="Tunggal B."/>
            <person name="Kummerfeld S."/>
            <person name="Madera M."/>
            <person name="Konfortov B.A."/>
            <person name="Rivero F."/>
            <person name="Bankier A.T."/>
            <person name="Lehmann R."/>
            <person name="Hamlin N."/>
            <person name="Davies R."/>
            <person name="Gaudet P."/>
            <person name="Fey P."/>
            <person name="Pilcher K."/>
            <person name="Chen G."/>
            <person name="Saunders D."/>
            <person name="Sodergren E."/>
            <person name="Davis P."/>
            <person name="Kerhornou A."/>
            <person name="Nie X."/>
            <person name="Hall N."/>
            <person name="Anjard C."/>
            <person name="Hemphill L."/>
            <person name="Bason N."/>
            <person name="Farbrother P."/>
            <person name="Desany B."/>
            <person name="Just E."/>
            <person name="Morio T."/>
            <person name="Rost R."/>
            <person name="Churcher C."/>
            <person name="Cooper J."/>
            <person name="Haydock S."/>
            <person name="van Driessche N."/>
            <person name="Cronin A."/>
            <person name="Goodhead I."/>
            <person name="Muzny D."/>
            <person name="Mourier T."/>
            <person name="Pain A."/>
            <person name="Lu M."/>
            <person name="Harper D."/>
            <person name="Lindsay R."/>
            <person name="Hauser H."/>
            <person name="James K."/>
            <person name="Quiles M."/>
            <person name="Madan Babu M."/>
            <person name="Saito T."/>
            <person name="Buchrieser C."/>
            <person name="Wardroper A."/>
            <person name="Felder M."/>
            <person name="Thangavelu M."/>
            <person name="Johnson D."/>
            <person name="Knights A."/>
            <person name="Loulseged H."/>
            <person name="Mungall K."/>
            <person name="Oliver K."/>
            <person name="Price C."/>
            <person name="Quail M.A."/>
            <person name="Urushihara H."/>
            <person name="Hernandez J."/>
            <person name="Rabbinowitsch E."/>
            <person name="Steffen D."/>
            <person name="Sanders M."/>
            <person name="Ma J."/>
            <person name="Kohara Y."/>
            <person name="Sharp S."/>
            <person name="Simmonds M."/>
            <person name="Spiegler S."/>
            <person name="Tivey A."/>
            <person name="Sugano S."/>
            <person name="White B."/>
            <person name="Walker D."/>
            <person name="Woodward J."/>
            <person name="Winckler T."/>
            <person name="Tanaka Y."/>
            <person name="Shaulsky G."/>
            <person name="Schleicher M."/>
            <person name="Weinstock G."/>
            <person name="Rosenthal A."/>
            <person name="Cox E.C."/>
            <person name="Chisholm R.L."/>
            <person name="Gibbs R."/>
            <person name="Loomis W.F."/>
            <person name="Platzer M."/>
            <person name="Kay R.R."/>
            <person name="Williams J."/>
            <person name="Dear P.H."/>
            <person name="Noegel A.A."/>
            <person name="Barrell B."/>
            <person name="Kuspa A."/>
        </authorList>
    </citation>
    <scope>NUCLEOTIDE SEQUENCE [LARGE SCALE GENOMIC DNA]</scope>
    <source>
        <strain evidence="1 2">AX4</strain>
    </source>
</reference>
<dbReference type="Proteomes" id="UP000002195">
    <property type="component" value="Unassembled WGS sequence"/>
</dbReference>
<dbReference type="eggNOG" id="ENOG502RINE">
    <property type="taxonomic scope" value="Eukaryota"/>
</dbReference>
<evidence type="ECO:0000313" key="1">
    <source>
        <dbReference type="EMBL" id="EAL63705.1"/>
    </source>
</evidence>
<dbReference type="OMA" id="QPNTHEL"/>
<organism evidence="1 2">
    <name type="scientific">Dictyostelium discoideum</name>
    <name type="common">Social amoeba</name>
    <dbReference type="NCBI Taxonomy" id="44689"/>
    <lineage>
        <taxon>Eukaryota</taxon>
        <taxon>Amoebozoa</taxon>
        <taxon>Evosea</taxon>
        <taxon>Eumycetozoa</taxon>
        <taxon>Dictyostelia</taxon>
        <taxon>Dictyosteliales</taxon>
        <taxon>Dictyosteliaceae</taxon>
        <taxon>Dictyostelium</taxon>
    </lineage>
</organism>
<keyword evidence="2" id="KW-1185">Reference proteome</keyword>
<accession>Q54KA6</accession>
<dbReference type="dictyBase" id="DDB_G0287479"/>
<dbReference type="HOGENOM" id="CLU_437110_0_0_1"/>
<dbReference type="RefSeq" id="XP_637215.1">
    <property type="nucleotide sequence ID" value="XM_632123.1"/>
</dbReference>
<gene>
    <name evidence="1" type="ORF">DDB_G0287479</name>
</gene>
<dbReference type="InParanoid" id="Q54KA6"/>
<dbReference type="GeneID" id="8626151"/>
<dbReference type="PANTHER" id="PTHR39532:SF4">
    <property type="entry name" value="F-BOX DOMAIN-CONTAINING PROTEIN"/>
    <property type="match status" value="1"/>
</dbReference>
<evidence type="ECO:0000313" key="2">
    <source>
        <dbReference type="Proteomes" id="UP000002195"/>
    </source>
</evidence>
<proteinExistence type="predicted"/>
<dbReference type="AlphaFoldDB" id="Q54KA6"/>
<dbReference type="EMBL" id="AAFI02000101">
    <property type="protein sequence ID" value="EAL63705.1"/>
    <property type="molecule type" value="Genomic_DNA"/>
</dbReference>
<dbReference type="KEGG" id="ddi:DDB_G0287479"/>
<protein>
    <submittedName>
        <fullName evidence="1">Uncharacterized protein</fullName>
    </submittedName>
</protein>
<dbReference type="PANTHER" id="PTHR39532">
    <property type="entry name" value="F-BOX DOMAIN-CONTAINING PROTEIN-RELATED"/>
    <property type="match status" value="1"/>
</dbReference>
<dbReference type="PaxDb" id="44689-DDB0187490"/>
<name>Q54KA6_DICDI</name>
<dbReference type="FunCoup" id="Q54KA6">
    <property type="interactions" value="131"/>
</dbReference>
<comment type="caution">
    <text evidence="1">The sequence shown here is derived from an EMBL/GenBank/DDBJ whole genome shotgun (WGS) entry which is preliminary data.</text>
</comment>
<dbReference type="VEuPathDB" id="AmoebaDB:DDB_G0287479"/>
<sequence length="626" mass="75135">MFEINFEIINLFKKHSNKFNEKLLFTIDVNDKILIDKSNYENVYLNNRKLVINKLIEKKVKIEQLSIELLRSFGYYILGENENGEEDPQTEYSIVPYEEFIEIFETFKFNENETIRLFISLQHFQFFNNKSIFNRNEFFKYLSSLLLDDGSGNNVIPMVIQFYNKYYHKSTNISLNQRNTSDLLQMILSDKLKLKLFFLKNNQFKIFNLLITNFNLSFLLKSLLANKMCYNEFNNKDNQELNFILKFINIIKNGLKITNEKYLFNPIFKYFNKMEFENKNKLKILKINKILNNDNNKINNYNNNFEILPNEIIIKIIIILITYNRNINHQIPNLSSSSTSSSPSLILINNLIKSKYCIYLSTFIFNEIKNDIFSIALTNWKFYNMLSHCLNFEINWHKMQSQFKIGYESFFYYEIQYGYKYCLFKKPISIIDYKGLIYSTPFNKVSKVFTQLEYLSFDTGLYFSNNSNNNNNNNNNKFDIWDTTYYTFPIKLPNLKFLKIIGRDYYNNKNNNNNNNNNNNRNYFESVYNKDNGKFLDLIKWILIHTNCKLEHVIYSPIVGCIEEMDKDSIIEPLFKNHGNNLKSFKLVYFENDQLLKYINYLNDTLENYPKIKFIHKKKNFRFSNK</sequence>